<proteinExistence type="predicted"/>
<dbReference type="AlphaFoldDB" id="A0A8H5FKE7"/>
<accession>A0A8H5FKE7</accession>
<feature type="compositionally biased region" description="Low complexity" evidence="1">
    <location>
        <begin position="116"/>
        <end position="133"/>
    </location>
</feature>
<dbReference type="Proteomes" id="UP000541558">
    <property type="component" value="Unassembled WGS sequence"/>
</dbReference>
<reference evidence="2 3" key="1">
    <citation type="journal article" date="2020" name="ISME J.">
        <title>Uncovering the hidden diversity of litter-decomposition mechanisms in mushroom-forming fungi.</title>
        <authorList>
            <person name="Floudas D."/>
            <person name="Bentzer J."/>
            <person name="Ahren D."/>
            <person name="Johansson T."/>
            <person name="Persson P."/>
            <person name="Tunlid A."/>
        </authorList>
    </citation>
    <scope>NUCLEOTIDE SEQUENCE [LARGE SCALE GENOMIC DNA]</scope>
    <source>
        <strain evidence="2 3">CBS 175.51</strain>
    </source>
</reference>
<feature type="compositionally biased region" description="Low complexity" evidence="1">
    <location>
        <begin position="197"/>
        <end position="217"/>
    </location>
</feature>
<evidence type="ECO:0000313" key="3">
    <source>
        <dbReference type="Proteomes" id="UP000541558"/>
    </source>
</evidence>
<feature type="compositionally biased region" description="Polar residues" evidence="1">
    <location>
        <begin position="1"/>
        <end position="15"/>
    </location>
</feature>
<dbReference type="EMBL" id="JAACJK010000005">
    <property type="protein sequence ID" value="KAF5340064.1"/>
    <property type="molecule type" value="Genomic_DNA"/>
</dbReference>
<organism evidence="2 3">
    <name type="scientific">Ephemerocybe angulata</name>
    <dbReference type="NCBI Taxonomy" id="980116"/>
    <lineage>
        <taxon>Eukaryota</taxon>
        <taxon>Fungi</taxon>
        <taxon>Dikarya</taxon>
        <taxon>Basidiomycota</taxon>
        <taxon>Agaricomycotina</taxon>
        <taxon>Agaricomycetes</taxon>
        <taxon>Agaricomycetidae</taxon>
        <taxon>Agaricales</taxon>
        <taxon>Agaricineae</taxon>
        <taxon>Psathyrellaceae</taxon>
        <taxon>Ephemerocybe</taxon>
    </lineage>
</organism>
<evidence type="ECO:0000256" key="1">
    <source>
        <dbReference type="SAM" id="MobiDB-lite"/>
    </source>
</evidence>
<feature type="region of interest" description="Disordered" evidence="1">
    <location>
        <begin position="1"/>
        <end position="56"/>
    </location>
</feature>
<protein>
    <submittedName>
        <fullName evidence="2">Uncharacterized protein</fullName>
    </submittedName>
</protein>
<evidence type="ECO:0000313" key="2">
    <source>
        <dbReference type="EMBL" id="KAF5340064.1"/>
    </source>
</evidence>
<feature type="compositionally biased region" description="Polar residues" evidence="1">
    <location>
        <begin position="234"/>
        <end position="243"/>
    </location>
</feature>
<comment type="caution">
    <text evidence="2">The sequence shown here is derived from an EMBL/GenBank/DDBJ whole genome shotgun (WGS) entry which is preliminary data.</text>
</comment>
<feature type="region of interest" description="Disordered" evidence="1">
    <location>
        <begin position="197"/>
        <end position="257"/>
    </location>
</feature>
<feature type="compositionally biased region" description="Low complexity" evidence="1">
    <location>
        <begin position="141"/>
        <end position="156"/>
    </location>
</feature>
<feature type="region of interest" description="Disordered" evidence="1">
    <location>
        <begin position="115"/>
        <end position="171"/>
    </location>
</feature>
<sequence length="377" mass="39802">MEPSQELNPNTNLLLSLQPKIPRRTSSRTEHLSRKSSVSASGSASTSLAPTPPAPWLMRCTSQASLRGGKSACTTSLSEWDEEWEVLLPVASVTVVLSGGMGAPLGVNKEESVGMLPARPASSPPSRSSSPSTALPPPIPSVESSSDPSGPSAHPPCYFRPPSQRAQASSRLGPLQSLQYIGSPTVGLGAGAYETSTTVDTNTDTNANPTTAPTLPDQLQDRDDYADSAIGRSDSLTINSSHPPGSEGATHPDPTLPIATPMTVTPPATLETQIAHSLRRLYKHRLRSQLLLFNGDVCLRADCRLVGSGYGVERGDESEDAVLSAVLILGANGRMGRVMCYSRYDDDCVPPSLQPPLPNVGVERILESEYGRKRAGG</sequence>
<keyword evidence="3" id="KW-1185">Reference proteome</keyword>
<name>A0A8H5FKE7_9AGAR</name>
<gene>
    <name evidence="2" type="ORF">D9611_012364</name>
</gene>
<feature type="compositionally biased region" description="Low complexity" evidence="1">
    <location>
        <begin position="36"/>
        <end position="49"/>
    </location>
</feature>